<dbReference type="Pfam" id="PF10127">
    <property type="entry name" value="RlaP"/>
    <property type="match status" value="1"/>
</dbReference>
<dbReference type="EMBL" id="CP144460">
    <property type="protein sequence ID" value="XBS38443.1"/>
    <property type="molecule type" value="Genomic_DNA"/>
</dbReference>
<accession>A0AAU7P9M4</accession>
<dbReference type="AlphaFoldDB" id="A0AAU7P9M4"/>
<dbReference type="PANTHER" id="PTHR34817:SF2">
    <property type="entry name" value="NUCLEOTIDYLTRANSFERASE"/>
    <property type="match status" value="1"/>
</dbReference>
<name>A0AAU7P9M4_9XANT</name>
<evidence type="ECO:0000313" key="1">
    <source>
        <dbReference type="EMBL" id="XBS38443.1"/>
    </source>
</evidence>
<organism evidence="1">
    <name type="scientific">Xanthomonas sp. 10-10</name>
    <dbReference type="NCBI Taxonomy" id="3115848"/>
    <lineage>
        <taxon>Bacteria</taxon>
        <taxon>Pseudomonadati</taxon>
        <taxon>Pseudomonadota</taxon>
        <taxon>Gammaproteobacteria</taxon>
        <taxon>Lysobacterales</taxon>
        <taxon>Lysobacteraceae</taxon>
        <taxon>Xanthomonas</taxon>
    </lineage>
</organism>
<reference evidence="1" key="1">
    <citation type="submission" date="2024-02" db="EMBL/GenBank/DDBJ databases">
        <title>Complete genome sequence of Xanthomonas sp. 10-10.</title>
        <authorList>
            <person name="Biessy A."/>
            <person name="Ciotola M."/>
            <person name="Cadieux M."/>
            <person name="Soufiane B."/>
            <person name="Laforest M."/>
            <person name="Filion M."/>
        </authorList>
    </citation>
    <scope>NUCLEOTIDE SEQUENCE</scope>
    <source>
        <strain evidence="1">10-10</strain>
    </source>
</reference>
<dbReference type="InterPro" id="IPR018775">
    <property type="entry name" value="RlaP"/>
</dbReference>
<sequence length="284" mass="32747">MGHVIRKDSYNMDIHPIAEDKREAVLSALRDIERQHDVRILLACESGSRGWGFSSPDSDYDARFVYVHRRDWYLTVNENTGPNEPQRDVIELPISDDLDVSGWDLRKALRLVSKSNPTLLEWLHSPVVYRQDAVAVAQLRAISTQFYSPLGTWWHYFNMAKSNYRGYLRGERIRTKKYLYVLRPILACQWIERRQDMPPMAFDVLLEELLPTGELRHEVDRLLALKRVSTEVEDGPRIAPISDFLEAELDRMGTSQPHLPAGSGRSDALDTLFRQMLSNEAALP</sequence>
<dbReference type="RefSeq" id="WP_349656807.1">
    <property type="nucleotide sequence ID" value="NZ_CP144460.1"/>
</dbReference>
<dbReference type="PANTHER" id="PTHR34817">
    <property type="entry name" value="NUCLEOTIDYLTRANSFERASE"/>
    <property type="match status" value="1"/>
</dbReference>
<proteinExistence type="predicted"/>
<protein>
    <submittedName>
        <fullName evidence="1">Nucleotidyltransferase domain-containing protein</fullName>
    </submittedName>
</protein>
<gene>
    <name evidence="1" type="ORF">VZ068_02545</name>
</gene>